<protein>
    <submittedName>
        <fullName evidence="1">Transposase</fullName>
    </submittedName>
</protein>
<dbReference type="GO" id="GO:0004803">
    <property type="term" value="F:transposase activity"/>
    <property type="evidence" value="ECO:0007669"/>
    <property type="project" value="InterPro"/>
</dbReference>
<dbReference type="Pfam" id="PF01527">
    <property type="entry name" value="HTH_Tnp_1"/>
    <property type="match status" value="1"/>
</dbReference>
<comment type="caution">
    <text evidence="1">The sequence shown here is derived from an EMBL/GenBank/DDBJ whole genome shotgun (WGS) entry which is preliminary data.</text>
</comment>
<dbReference type="EMBL" id="SSFX01000083">
    <property type="protein sequence ID" value="TXI27183.1"/>
    <property type="molecule type" value="Genomic_DNA"/>
</dbReference>
<dbReference type="SUPFAM" id="SSF46689">
    <property type="entry name" value="Homeodomain-like"/>
    <property type="match status" value="1"/>
</dbReference>
<proteinExistence type="predicted"/>
<dbReference type="InterPro" id="IPR002514">
    <property type="entry name" value="Transposase_8"/>
</dbReference>
<sequence length="63" mass="7416">MVTRKQYTKEFKLDAISLVLEQGHTTSEVSRSLEINANMLRRWIREYQRDDTDQAFRGNGKLA</sequence>
<dbReference type="AlphaFoldDB" id="A0A5C7VRQ8"/>
<feature type="non-terminal residue" evidence="1">
    <location>
        <position position="63"/>
    </location>
</feature>
<dbReference type="GO" id="GO:0006313">
    <property type="term" value="P:DNA transposition"/>
    <property type="evidence" value="ECO:0007669"/>
    <property type="project" value="InterPro"/>
</dbReference>
<dbReference type="InterPro" id="IPR009057">
    <property type="entry name" value="Homeodomain-like_sf"/>
</dbReference>
<reference evidence="1 2" key="1">
    <citation type="submission" date="2018-09" db="EMBL/GenBank/DDBJ databases">
        <title>Metagenome Assembled Genomes from an Advanced Water Purification Facility.</title>
        <authorList>
            <person name="Stamps B.W."/>
            <person name="Spear J.R."/>
        </authorList>
    </citation>
    <scope>NUCLEOTIDE SEQUENCE [LARGE SCALE GENOMIC DNA]</scope>
    <source>
        <strain evidence="1">Bin_54_1</strain>
    </source>
</reference>
<accession>A0A5C7VRQ8</accession>
<name>A0A5C7VRQ8_9PROT</name>
<organism evidence="1 2">
    <name type="scientific">Nitrosomonas oligotropha</name>
    <dbReference type="NCBI Taxonomy" id="42354"/>
    <lineage>
        <taxon>Bacteria</taxon>
        <taxon>Pseudomonadati</taxon>
        <taxon>Pseudomonadota</taxon>
        <taxon>Betaproteobacteria</taxon>
        <taxon>Nitrosomonadales</taxon>
        <taxon>Nitrosomonadaceae</taxon>
        <taxon>Nitrosomonas</taxon>
    </lineage>
</organism>
<gene>
    <name evidence="1" type="ORF">E6Q60_10555</name>
</gene>
<dbReference type="GO" id="GO:0003677">
    <property type="term" value="F:DNA binding"/>
    <property type="evidence" value="ECO:0007669"/>
    <property type="project" value="InterPro"/>
</dbReference>
<dbReference type="Proteomes" id="UP000321055">
    <property type="component" value="Unassembled WGS sequence"/>
</dbReference>
<evidence type="ECO:0000313" key="2">
    <source>
        <dbReference type="Proteomes" id="UP000321055"/>
    </source>
</evidence>
<dbReference type="Gene3D" id="1.10.10.60">
    <property type="entry name" value="Homeodomain-like"/>
    <property type="match status" value="1"/>
</dbReference>
<evidence type="ECO:0000313" key="1">
    <source>
        <dbReference type="EMBL" id="TXI27183.1"/>
    </source>
</evidence>